<evidence type="ECO:0000256" key="2">
    <source>
        <dbReference type="ARBA" id="ARBA00005752"/>
    </source>
</evidence>
<evidence type="ECO:0000256" key="6">
    <source>
        <dbReference type="ARBA" id="ARBA00022888"/>
    </source>
</evidence>
<dbReference type="Proteomes" id="UP000182584">
    <property type="component" value="Unassembled WGS sequence"/>
</dbReference>
<name>A0A1H9Q7F3_BUTFI</name>
<dbReference type="Pfam" id="PF13522">
    <property type="entry name" value="GATase_6"/>
    <property type="match status" value="1"/>
</dbReference>
<dbReference type="InterPro" id="IPR017932">
    <property type="entry name" value="GATase_2_dom"/>
</dbReference>
<dbReference type="Pfam" id="PF00733">
    <property type="entry name" value="Asn_synthase"/>
    <property type="match status" value="1"/>
</dbReference>
<feature type="site" description="Important for beta-aspartyl-AMP intermediate formation" evidence="11">
    <location>
        <position position="425"/>
    </location>
</feature>
<dbReference type="SUPFAM" id="SSF52402">
    <property type="entry name" value="Adenine nucleotide alpha hydrolases-like"/>
    <property type="match status" value="1"/>
</dbReference>
<dbReference type="eggNOG" id="COG0367">
    <property type="taxonomic scope" value="Bacteria"/>
</dbReference>
<dbReference type="CDD" id="cd01991">
    <property type="entry name" value="Asn_synthase_B_C"/>
    <property type="match status" value="1"/>
</dbReference>
<feature type="binding site" evidence="10">
    <location>
        <position position="104"/>
    </location>
    <ligand>
        <name>L-glutamine</name>
        <dbReference type="ChEBI" id="CHEBI:58359"/>
    </ligand>
</feature>
<dbReference type="GO" id="GO:0004066">
    <property type="term" value="F:asparagine synthase (glutamine-hydrolyzing) activity"/>
    <property type="evidence" value="ECO:0007669"/>
    <property type="project" value="UniProtKB-EC"/>
</dbReference>
<evidence type="ECO:0000259" key="12">
    <source>
        <dbReference type="PROSITE" id="PS51278"/>
    </source>
</evidence>
<dbReference type="GO" id="GO:0006529">
    <property type="term" value="P:asparagine biosynthetic process"/>
    <property type="evidence" value="ECO:0007669"/>
    <property type="project" value="UniProtKB-KW"/>
</dbReference>
<evidence type="ECO:0000313" key="13">
    <source>
        <dbReference type="EMBL" id="SER56360.1"/>
    </source>
</evidence>
<dbReference type="InterPro" id="IPR006426">
    <property type="entry name" value="Asn_synth_AEB"/>
</dbReference>
<dbReference type="Gene3D" id="3.60.20.10">
    <property type="entry name" value="Glutamine Phosphoribosylpyrophosphate, subunit 1, domain 1"/>
    <property type="match status" value="1"/>
</dbReference>
<comment type="catalytic activity">
    <reaction evidence="8">
        <text>L-aspartate + L-glutamine + ATP + H2O = L-asparagine + L-glutamate + AMP + diphosphate + H(+)</text>
        <dbReference type="Rhea" id="RHEA:12228"/>
        <dbReference type="ChEBI" id="CHEBI:15377"/>
        <dbReference type="ChEBI" id="CHEBI:15378"/>
        <dbReference type="ChEBI" id="CHEBI:29985"/>
        <dbReference type="ChEBI" id="CHEBI:29991"/>
        <dbReference type="ChEBI" id="CHEBI:30616"/>
        <dbReference type="ChEBI" id="CHEBI:33019"/>
        <dbReference type="ChEBI" id="CHEBI:58048"/>
        <dbReference type="ChEBI" id="CHEBI:58359"/>
        <dbReference type="ChEBI" id="CHEBI:456215"/>
        <dbReference type="EC" id="6.3.5.4"/>
    </reaction>
</comment>
<evidence type="ECO:0000256" key="5">
    <source>
        <dbReference type="ARBA" id="ARBA00022840"/>
    </source>
</evidence>
<keyword evidence="4 10" id="KW-0547">Nucleotide-binding</keyword>
<evidence type="ECO:0000256" key="9">
    <source>
        <dbReference type="PIRSR" id="PIRSR001589-1"/>
    </source>
</evidence>
<dbReference type="InterPro" id="IPR051786">
    <property type="entry name" value="ASN_synthetase/amidase"/>
</dbReference>
<keyword evidence="5 10" id="KW-0067">ATP-binding</keyword>
<dbReference type="PANTHER" id="PTHR43284">
    <property type="entry name" value="ASPARAGINE SYNTHETASE (GLUTAMINE-HYDROLYZING)"/>
    <property type="match status" value="1"/>
</dbReference>
<sequence>MCGICGLLNYKGNARAAIAAMNLHMKDRGPDADGIWISPESPVAFGHRRLAIRDLSANGSQPMKSHSGRYIMVYNGEIYNAGALKEKLISDEVCKESDFRGTSDTEILLEYAENYGLYDALRMSKGMFAIGLYDVKTGRLQLARDRVGEKPLYYGFINHEVFGFASDIGCFTELPEFEKKINRSVLPLYFSHGYIPAPYSIYEDIYKLEPGTILTIDDPYGYFNPVEDGDLKEYYRSSKSGRSFNATNYFEGHTYKEVYDNIDELCQDTGHAYTIFWSMKEAALYGQNNIFQGSEVEAAEELERLIKDSVKGQMIADVPLGAFLSAGIDSSTIVSLMQQVAPGRVKTFTIGMKEKGYNEAEIAKEIAGILGTEHTEMYIDDADAKRVIPDIPNMFGEPFADSSQIPTYLVSKMTREHVTVSLSGDAGDELFCGYTSYRSIERIWGKMGRIPYPVRRVASTVTTPFAGFSDVAKIKAGLLGARNIADLHMIESDPWRYGRKITDIDKNPPDGRWNNKLLYAGNTLNHFLAETNHETMLMDMIMYHPDDILTKVDRTAMAVSLETRVPLLDRDIIEFAWTLPTSYLRDNKVGKKVLRNVLYKYVPKELMDRPKKGFSIPIDQWLRESELRSWAESLIRRTKIKRQGYLNADAVHKIWDDFIKGGEWKPQIWYILMFQQWLEDNNL</sequence>
<dbReference type="PIRSF" id="PIRSF001589">
    <property type="entry name" value="Asn_synthetase_glu-h"/>
    <property type="match status" value="1"/>
</dbReference>
<organism evidence="13 14">
    <name type="scientific">Butyrivibrio fibrisolvens</name>
    <dbReference type="NCBI Taxonomy" id="831"/>
    <lineage>
        <taxon>Bacteria</taxon>
        <taxon>Bacillati</taxon>
        <taxon>Bacillota</taxon>
        <taxon>Clostridia</taxon>
        <taxon>Lachnospirales</taxon>
        <taxon>Lachnospiraceae</taxon>
        <taxon>Butyrivibrio</taxon>
    </lineage>
</organism>
<evidence type="ECO:0000256" key="7">
    <source>
        <dbReference type="ARBA" id="ARBA00022962"/>
    </source>
</evidence>
<evidence type="ECO:0000256" key="4">
    <source>
        <dbReference type="ARBA" id="ARBA00022741"/>
    </source>
</evidence>
<dbReference type="EC" id="6.3.5.4" evidence="3"/>
<dbReference type="CDD" id="cd00712">
    <property type="entry name" value="AsnB"/>
    <property type="match status" value="1"/>
</dbReference>
<dbReference type="InterPro" id="IPR033738">
    <property type="entry name" value="AsnB_N"/>
</dbReference>
<dbReference type="PROSITE" id="PS51278">
    <property type="entry name" value="GATASE_TYPE_2"/>
    <property type="match status" value="1"/>
</dbReference>
<keyword evidence="7 9" id="KW-0315">Glutamine amidotransferase</keyword>
<dbReference type="EMBL" id="FOGJ01000007">
    <property type="protein sequence ID" value="SER56360.1"/>
    <property type="molecule type" value="Genomic_DNA"/>
</dbReference>
<dbReference type="AlphaFoldDB" id="A0A1H9Q7F3"/>
<feature type="binding site" evidence="10">
    <location>
        <begin position="423"/>
        <end position="424"/>
    </location>
    <ligand>
        <name>ATP</name>
        <dbReference type="ChEBI" id="CHEBI:30616"/>
    </ligand>
</feature>
<evidence type="ECO:0000256" key="11">
    <source>
        <dbReference type="PIRSR" id="PIRSR001589-3"/>
    </source>
</evidence>
<evidence type="ECO:0000256" key="3">
    <source>
        <dbReference type="ARBA" id="ARBA00012737"/>
    </source>
</evidence>
<dbReference type="InterPro" id="IPR001962">
    <property type="entry name" value="Asn_synthase"/>
</dbReference>
<evidence type="ECO:0000313" key="14">
    <source>
        <dbReference type="Proteomes" id="UP000182584"/>
    </source>
</evidence>
<dbReference type="InterPro" id="IPR014729">
    <property type="entry name" value="Rossmann-like_a/b/a_fold"/>
</dbReference>
<accession>A0A1H9Q7F3</accession>
<proteinExistence type="inferred from homology"/>
<feature type="domain" description="Glutamine amidotransferase type-2" evidence="12">
    <location>
        <begin position="2"/>
        <end position="219"/>
    </location>
</feature>
<comment type="pathway">
    <text evidence="1">Amino-acid biosynthesis; L-asparagine biosynthesis; L-asparagine from L-aspartate (L-Gln route): step 1/1.</text>
</comment>
<dbReference type="PANTHER" id="PTHR43284:SF1">
    <property type="entry name" value="ASPARAGINE SYNTHETASE"/>
    <property type="match status" value="1"/>
</dbReference>
<feature type="active site" description="For GATase activity" evidence="9">
    <location>
        <position position="2"/>
    </location>
</feature>
<feature type="binding site" evidence="10">
    <location>
        <position position="350"/>
    </location>
    <ligand>
        <name>ATP</name>
        <dbReference type="ChEBI" id="CHEBI:30616"/>
    </ligand>
</feature>
<dbReference type="GO" id="GO:0005829">
    <property type="term" value="C:cytosol"/>
    <property type="evidence" value="ECO:0007669"/>
    <property type="project" value="TreeGrafter"/>
</dbReference>
<protein>
    <recommendedName>
        <fullName evidence="3">asparagine synthase (glutamine-hydrolyzing)</fullName>
        <ecNumber evidence="3">6.3.5.4</ecNumber>
    </recommendedName>
</protein>
<dbReference type="InterPro" id="IPR029055">
    <property type="entry name" value="Ntn_hydrolases_N"/>
</dbReference>
<comment type="similarity">
    <text evidence="2">Belongs to the asparagine synthetase family.</text>
</comment>
<evidence type="ECO:0000256" key="8">
    <source>
        <dbReference type="ARBA" id="ARBA00048741"/>
    </source>
</evidence>
<reference evidence="13 14" key="1">
    <citation type="submission" date="2016-10" db="EMBL/GenBank/DDBJ databases">
        <authorList>
            <person name="de Groot N.N."/>
        </authorList>
    </citation>
    <scope>NUCLEOTIDE SEQUENCE [LARGE SCALE GENOMIC DNA]</scope>
    <source>
        <strain evidence="13 14">AR40</strain>
    </source>
</reference>
<keyword evidence="6 9" id="KW-0061">Asparagine biosynthesis</keyword>
<dbReference type="SUPFAM" id="SSF56235">
    <property type="entry name" value="N-terminal nucleophile aminohydrolases (Ntn hydrolases)"/>
    <property type="match status" value="1"/>
</dbReference>
<dbReference type="RefSeq" id="WP_074755255.1">
    <property type="nucleotide sequence ID" value="NZ_FOGJ01000007.1"/>
</dbReference>
<dbReference type="GO" id="GO:0005524">
    <property type="term" value="F:ATP binding"/>
    <property type="evidence" value="ECO:0007669"/>
    <property type="project" value="UniProtKB-KW"/>
</dbReference>
<dbReference type="Gene3D" id="3.40.50.620">
    <property type="entry name" value="HUPs"/>
    <property type="match status" value="1"/>
</dbReference>
<evidence type="ECO:0000256" key="10">
    <source>
        <dbReference type="PIRSR" id="PIRSR001589-2"/>
    </source>
</evidence>
<gene>
    <name evidence="13" type="ORF">SAMN04487884_10759</name>
</gene>
<keyword evidence="9" id="KW-0028">Amino-acid biosynthesis</keyword>
<evidence type="ECO:0000256" key="1">
    <source>
        <dbReference type="ARBA" id="ARBA00005187"/>
    </source>
</evidence>